<name>A0ABS7DG58_9GAMM</name>
<comment type="caution">
    <text evidence="1">The sequence shown here is derived from an EMBL/GenBank/DDBJ whole genome shotgun (WGS) entry which is preliminary data.</text>
</comment>
<dbReference type="Proteomes" id="UP000731465">
    <property type="component" value="Unassembled WGS sequence"/>
</dbReference>
<gene>
    <name evidence="1" type="ORF">J5V48_05155</name>
</gene>
<sequence length="161" mass="19131">MKTQSIKEEKEVTNEPLYFEMQDNFSSFYISDFDVLKCVLIADSNKKIPTLTDDWIKQAENYILKNDNYVEYSDKNIAKFQNVAEDFYCPDCGNSDFCFLFKDLKHEFILPLEQIIFCLFICKEEHVIVDTYPNFWILLFNSYPSLQNLTEELIHENIQAK</sequence>
<proteinExistence type="predicted"/>
<evidence type="ECO:0000313" key="2">
    <source>
        <dbReference type="Proteomes" id="UP000731465"/>
    </source>
</evidence>
<keyword evidence="2" id="KW-1185">Reference proteome</keyword>
<dbReference type="RefSeq" id="WP_219937501.1">
    <property type="nucleotide sequence ID" value="NZ_JAGFNY010000013.1"/>
</dbReference>
<protein>
    <submittedName>
        <fullName evidence="1">Uncharacterized protein</fullName>
    </submittedName>
</protein>
<evidence type="ECO:0000313" key="1">
    <source>
        <dbReference type="EMBL" id="MBW7570280.1"/>
    </source>
</evidence>
<dbReference type="EMBL" id="JAGFNY010000013">
    <property type="protein sequence ID" value="MBW7570280.1"/>
    <property type="molecule type" value="Genomic_DNA"/>
</dbReference>
<accession>A0ABS7DG58</accession>
<reference evidence="1 2" key="1">
    <citation type="submission" date="2021-03" db="EMBL/GenBank/DDBJ databases">
        <title>Succinivibrio sp. nov. isolated from feces of cow.</title>
        <authorList>
            <person name="Choi J.-Y."/>
        </authorList>
    </citation>
    <scope>NUCLEOTIDE SEQUENCE [LARGE SCALE GENOMIC DNA]</scope>
    <source>
        <strain evidence="1 2">AGMB01872</strain>
    </source>
</reference>
<organism evidence="1 2">
    <name type="scientific">Succinivibrio faecicola</name>
    <dbReference type="NCBI Taxonomy" id="2820300"/>
    <lineage>
        <taxon>Bacteria</taxon>
        <taxon>Pseudomonadati</taxon>
        <taxon>Pseudomonadota</taxon>
        <taxon>Gammaproteobacteria</taxon>
        <taxon>Aeromonadales</taxon>
        <taxon>Succinivibrionaceae</taxon>
        <taxon>Succinivibrio</taxon>
    </lineage>
</organism>